<dbReference type="InterPro" id="IPR017907">
    <property type="entry name" value="Znf_RING_CS"/>
</dbReference>
<dbReference type="PANTHER" id="PTHR23041:SF78">
    <property type="entry name" value="E3 UBIQUITIN-PROTEIN LIGASE RNF4"/>
    <property type="match status" value="1"/>
</dbReference>
<dbReference type="PROSITE" id="PS00518">
    <property type="entry name" value="ZF_RING_1"/>
    <property type="match status" value="1"/>
</dbReference>
<dbReference type="PROSITE" id="PS50089">
    <property type="entry name" value="ZF_RING_2"/>
    <property type="match status" value="1"/>
</dbReference>
<sequence length="209" mass="22917">MSRRSSSGVIDLTSSSRSNHHTDLRVQHQAYHPINGANTVNEPRGIKRRRVDGNDIPGSIYASSSADASSSNDPPQTSSHGEDHYIESVDLTEVNDDYALAQTLAKQREDAIKAQAATENKDGRTTLLAFKCAICMDTPTDATTTVCGHMFCHKCIIDSLRYEEERLEAASNKNNKGKCPACRKLLTRADSPGSKRNLVPLQFKLKTPS</sequence>
<dbReference type="EMBL" id="DF933840">
    <property type="protein sequence ID" value="GAM43089.1"/>
    <property type="molecule type" value="Genomic_DNA"/>
</dbReference>
<feature type="region of interest" description="Disordered" evidence="5">
    <location>
        <begin position="1"/>
        <end position="82"/>
    </location>
</feature>
<gene>
    <name evidence="7" type="ORF">TCE0_044f17619</name>
</gene>
<dbReference type="InterPro" id="IPR001841">
    <property type="entry name" value="Znf_RING"/>
</dbReference>
<reference evidence="8" key="1">
    <citation type="journal article" date="2015" name="Genome Announc.">
        <title>Draft genome sequence of Talaromyces cellulolyticus strain Y-94, a source of lignocellulosic biomass-degrading enzymes.</title>
        <authorList>
            <person name="Fujii T."/>
            <person name="Koike H."/>
            <person name="Sawayama S."/>
            <person name="Yano S."/>
            <person name="Inoue H."/>
        </authorList>
    </citation>
    <scope>NUCLEOTIDE SEQUENCE [LARGE SCALE GENOMIC DNA]</scope>
    <source>
        <strain evidence="8">Y-94</strain>
    </source>
</reference>
<evidence type="ECO:0000256" key="5">
    <source>
        <dbReference type="SAM" id="MobiDB-lite"/>
    </source>
</evidence>
<dbReference type="Gene3D" id="3.30.40.10">
    <property type="entry name" value="Zinc/RING finger domain, C3HC4 (zinc finger)"/>
    <property type="match status" value="1"/>
</dbReference>
<protein>
    <recommendedName>
        <fullName evidence="6">RING-type domain-containing protein</fullName>
    </recommendedName>
</protein>
<organism evidence="7 8">
    <name type="scientific">Talaromyces pinophilus</name>
    <name type="common">Penicillium pinophilum</name>
    <dbReference type="NCBI Taxonomy" id="128442"/>
    <lineage>
        <taxon>Eukaryota</taxon>
        <taxon>Fungi</taxon>
        <taxon>Dikarya</taxon>
        <taxon>Ascomycota</taxon>
        <taxon>Pezizomycotina</taxon>
        <taxon>Eurotiomycetes</taxon>
        <taxon>Eurotiomycetidae</taxon>
        <taxon>Eurotiales</taxon>
        <taxon>Trichocomaceae</taxon>
        <taxon>Talaromyces</taxon>
        <taxon>Talaromyces sect. Talaromyces</taxon>
    </lineage>
</organism>
<dbReference type="PANTHER" id="PTHR23041">
    <property type="entry name" value="RING FINGER DOMAIN-CONTAINING"/>
    <property type="match status" value="1"/>
</dbReference>
<dbReference type="InterPro" id="IPR013083">
    <property type="entry name" value="Znf_RING/FYVE/PHD"/>
</dbReference>
<feature type="domain" description="RING-type" evidence="6">
    <location>
        <begin position="132"/>
        <end position="183"/>
    </location>
</feature>
<keyword evidence="2 4" id="KW-0863">Zinc-finger</keyword>
<evidence type="ECO:0000313" key="7">
    <source>
        <dbReference type="EMBL" id="GAM43089.1"/>
    </source>
</evidence>
<evidence type="ECO:0000313" key="8">
    <source>
        <dbReference type="Proteomes" id="UP000053095"/>
    </source>
</evidence>
<evidence type="ECO:0000256" key="2">
    <source>
        <dbReference type="ARBA" id="ARBA00022771"/>
    </source>
</evidence>
<keyword evidence="3" id="KW-0862">Zinc</keyword>
<name>A0A478EDU7_TALPI</name>
<accession>A0A478EDU7</accession>
<dbReference type="InterPro" id="IPR027370">
    <property type="entry name" value="Znf-RING_euk"/>
</dbReference>
<dbReference type="Proteomes" id="UP000053095">
    <property type="component" value="Unassembled WGS sequence"/>
</dbReference>
<evidence type="ECO:0000256" key="1">
    <source>
        <dbReference type="ARBA" id="ARBA00022723"/>
    </source>
</evidence>
<proteinExistence type="predicted"/>
<dbReference type="SUPFAM" id="SSF57850">
    <property type="entry name" value="RING/U-box"/>
    <property type="match status" value="1"/>
</dbReference>
<keyword evidence="1" id="KW-0479">Metal-binding</keyword>
<evidence type="ECO:0000256" key="4">
    <source>
        <dbReference type="PROSITE-ProRule" id="PRU00175"/>
    </source>
</evidence>
<evidence type="ECO:0000256" key="3">
    <source>
        <dbReference type="ARBA" id="ARBA00022833"/>
    </source>
</evidence>
<feature type="compositionally biased region" description="Polar residues" evidence="5">
    <location>
        <begin position="1"/>
        <end position="17"/>
    </location>
</feature>
<dbReference type="AlphaFoldDB" id="A0A478EDU7"/>
<dbReference type="Pfam" id="PF13445">
    <property type="entry name" value="zf-RING_UBOX"/>
    <property type="match status" value="1"/>
</dbReference>
<keyword evidence="8" id="KW-1185">Reference proteome</keyword>
<feature type="compositionally biased region" description="Low complexity" evidence="5">
    <location>
        <begin position="62"/>
        <end position="71"/>
    </location>
</feature>
<dbReference type="InterPro" id="IPR047134">
    <property type="entry name" value="RNF4"/>
</dbReference>
<dbReference type="SMART" id="SM00184">
    <property type="entry name" value="RING"/>
    <property type="match status" value="1"/>
</dbReference>
<evidence type="ECO:0000259" key="6">
    <source>
        <dbReference type="PROSITE" id="PS50089"/>
    </source>
</evidence>
<dbReference type="GO" id="GO:0008270">
    <property type="term" value="F:zinc ion binding"/>
    <property type="evidence" value="ECO:0007669"/>
    <property type="project" value="UniProtKB-KW"/>
</dbReference>